<evidence type="ECO:0000256" key="1">
    <source>
        <dbReference type="ARBA" id="ARBA00022679"/>
    </source>
</evidence>
<name>A0A0M6Y191_9HYPH</name>
<dbReference type="PROSITE" id="PS51186">
    <property type="entry name" value="GNAT"/>
    <property type="match status" value="1"/>
</dbReference>
<organism evidence="4 5">
    <name type="scientific">Roseibium aggregatum</name>
    <dbReference type="NCBI Taxonomy" id="187304"/>
    <lineage>
        <taxon>Bacteria</taxon>
        <taxon>Pseudomonadati</taxon>
        <taxon>Pseudomonadota</taxon>
        <taxon>Alphaproteobacteria</taxon>
        <taxon>Hyphomicrobiales</taxon>
        <taxon>Stappiaceae</taxon>
        <taxon>Roseibium</taxon>
    </lineage>
</organism>
<dbReference type="Proteomes" id="UP000048926">
    <property type="component" value="Unassembled WGS sequence"/>
</dbReference>
<proteinExistence type="predicted"/>
<dbReference type="SUPFAM" id="SSF55729">
    <property type="entry name" value="Acyl-CoA N-acyltransferases (Nat)"/>
    <property type="match status" value="1"/>
</dbReference>
<dbReference type="AlphaFoldDB" id="A0A0M6Y191"/>
<protein>
    <submittedName>
        <fullName evidence="4">Ribosomal-protein-alanine acetyltransferase</fullName>
    </submittedName>
</protein>
<feature type="domain" description="N-acetyltransferase" evidence="3">
    <location>
        <begin position="29"/>
        <end position="181"/>
    </location>
</feature>
<evidence type="ECO:0000313" key="4">
    <source>
        <dbReference type="EMBL" id="CTQ43454.1"/>
    </source>
</evidence>
<reference evidence="5" key="1">
    <citation type="submission" date="2015-07" db="EMBL/GenBank/DDBJ databases">
        <authorList>
            <person name="Rodrigo-Torres Lidia"/>
            <person name="Arahal R.David."/>
        </authorList>
    </citation>
    <scope>NUCLEOTIDE SEQUENCE [LARGE SCALE GENOMIC DNA]</scope>
    <source>
        <strain evidence="5">CECT 4801</strain>
    </source>
</reference>
<dbReference type="InterPro" id="IPR050832">
    <property type="entry name" value="Bact_Acetyltransf"/>
</dbReference>
<evidence type="ECO:0000256" key="2">
    <source>
        <dbReference type="ARBA" id="ARBA00023315"/>
    </source>
</evidence>
<accession>A0A0M6Y191</accession>
<dbReference type="Pfam" id="PF00583">
    <property type="entry name" value="Acetyltransf_1"/>
    <property type="match status" value="1"/>
</dbReference>
<evidence type="ECO:0000313" key="5">
    <source>
        <dbReference type="Proteomes" id="UP000048926"/>
    </source>
</evidence>
<dbReference type="InterPro" id="IPR016181">
    <property type="entry name" value="Acyl_CoA_acyltransferase"/>
</dbReference>
<dbReference type="PANTHER" id="PTHR43877:SF2">
    <property type="entry name" value="AMINOALKYLPHOSPHONATE N-ACETYLTRANSFERASE-RELATED"/>
    <property type="match status" value="1"/>
</dbReference>
<dbReference type="InterPro" id="IPR000182">
    <property type="entry name" value="GNAT_dom"/>
</dbReference>
<evidence type="ECO:0000259" key="3">
    <source>
        <dbReference type="PROSITE" id="PS51186"/>
    </source>
</evidence>
<dbReference type="CDD" id="cd04301">
    <property type="entry name" value="NAT_SF"/>
    <property type="match status" value="1"/>
</dbReference>
<keyword evidence="5" id="KW-1185">Reference proteome</keyword>
<dbReference type="GO" id="GO:0016747">
    <property type="term" value="F:acyltransferase activity, transferring groups other than amino-acyl groups"/>
    <property type="evidence" value="ECO:0007669"/>
    <property type="project" value="InterPro"/>
</dbReference>
<dbReference type="RefSeq" id="WP_055655593.1">
    <property type="nucleotide sequence ID" value="NZ_CXST01000001.1"/>
</dbReference>
<keyword evidence="1 4" id="KW-0808">Transferase</keyword>
<sequence length="182" mass="20899">MTTALAIDLPMPQTDKSLAPRARAAARGITYRALHSGDLPFLASLYRSTREAELARTPWTEAEKQAFIAMQFEAQHRHYQEHYPDALWLVIERDARPVGRLYLERWTREHRIIDIALIPEVQGQGLGSAVLQDLIDEAREAGKALSIHVEKENPAMRLYHRLGFEKREDKGVYDLMEHPCQT</sequence>
<keyword evidence="2" id="KW-0012">Acyltransferase</keyword>
<dbReference type="PANTHER" id="PTHR43877">
    <property type="entry name" value="AMINOALKYLPHOSPHONATE N-ACETYLTRANSFERASE-RELATED-RELATED"/>
    <property type="match status" value="1"/>
</dbReference>
<gene>
    <name evidence="4" type="ORF">LAL4801_01892</name>
</gene>
<dbReference type="STRING" id="187304.B0E33_20910"/>
<dbReference type="Gene3D" id="3.40.630.30">
    <property type="match status" value="1"/>
</dbReference>
<dbReference type="EMBL" id="CXST01000001">
    <property type="protein sequence ID" value="CTQ43454.1"/>
    <property type="molecule type" value="Genomic_DNA"/>
</dbReference>